<reference evidence="2" key="1">
    <citation type="submission" date="2021-02" db="EMBL/GenBank/DDBJ databases">
        <title>Genome-Resolved Metagenomics of a Microbial Community Performing Photosynthetic Biological Nutrient Removal.</title>
        <authorList>
            <person name="Mcdaniel E.A."/>
        </authorList>
    </citation>
    <scope>NUCLEOTIDE SEQUENCE</scope>
    <source>
        <strain evidence="2">UWPOB_OBS1</strain>
    </source>
</reference>
<dbReference type="AlphaFoldDB" id="A0A8J7PEP0"/>
<evidence type="ECO:0000313" key="2">
    <source>
        <dbReference type="EMBL" id="MBN8659877.1"/>
    </source>
</evidence>
<accession>A0A8J7PEP0</accession>
<dbReference type="Proteomes" id="UP000664277">
    <property type="component" value="Unassembled WGS sequence"/>
</dbReference>
<proteinExistence type="predicted"/>
<gene>
    <name evidence="2" type="ORF">J0M35_05905</name>
</gene>
<comment type="caution">
    <text evidence="2">The sequence shown here is derived from an EMBL/GenBank/DDBJ whole genome shotgun (WGS) entry which is preliminary data.</text>
</comment>
<name>A0A8J7PEP0_9BACT</name>
<sequence length="68" mass="6871">MKAKLVLSLLAVSLISVCTSQAALADNKVVDGAKAVGRGIMWAPKKICSGIGKGCKAIGSGMKKLVGK</sequence>
<evidence type="ECO:0000313" key="3">
    <source>
        <dbReference type="Proteomes" id="UP000664277"/>
    </source>
</evidence>
<keyword evidence="1" id="KW-0732">Signal</keyword>
<feature type="signal peptide" evidence="1">
    <location>
        <begin position="1"/>
        <end position="22"/>
    </location>
</feature>
<dbReference type="EMBL" id="JAFLCK010000006">
    <property type="protein sequence ID" value="MBN8659877.1"/>
    <property type="molecule type" value="Genomic_DNA"/>
</dbReference>
<organism evidence="2 3">
    <name type="scientific">Candidatus Obscuribacter phosphatis</name>
    <dbReference type="NCBI Taxonomy" id="1906157"/>
    <lineage>
        <taxon>Bacteria</taxon>
        <taxon>Bacillati</taxon>
        <taxon>Candidatus Melainabacteria</taxon>
        <taxon>Candidatus Obscuribacterales</taxon>
        <taxon>Candidatus Obscuribacteraceae</taxon>
        <taxon>Candidatus Obscuribacter</taxon>
    </lineage>
</organism>
<protein>
    <submittedName>
        <fullName evidence="2">Uncharacterized protein</fullName>
    </submittedName>
</protein>
<evidence type="ECO:0000256" key="1">
    <source>
        <dbReference type="SAM" id="SignalP"/>
    </source>
</evidence>
<feature type="chain" id="PRO_5035151495" evidence="1">
    <location>
        <begin position="23"/>
        <end position="68"/>
    </location>
</feature>